<evidence type="ECO:0008006" key="4">
    <source>
        <dbReference type="Google" id="ProtNLM"/>
    </source>
</evidence>
<keyword evidence="3" id="KW-1185">Reference proteome</keyword>
<dbReference type="EMBL" id="JACHJO010000008">
    <property type="protein sequence ID" value="MBB6120994.1"/>
    <property type="molecule type" value="Genomic_DNA"/>
</dbReference>
<proteinExistence type="predicted"/>
<comment type="caution">
    <text evidence="2">The sequence shown here is derived from an EMBL/GenBank/DDBJ whole genome shotgun (WGS) entry which is preliminary data.</text>
</comment>
<feature type="chain" id="PRO_5039489087" description="Lipoprotein LprG" evidence="1">
    <location>
        <begin position="23"/>
        <end position="282"/>
    </location>
</feature>
<organism evidence="2 3">
    <name type="scientific">Nocardiopsis algeriensis</name>
    <dbReference type="NCBI Taxonomy" id="1478215"/>
    <lineage>
        <taxon>Bacteria</taxon>
        <taxon>Bacillati</taxon>
        <taxon>Actinomycetota</taxon>
        <taxon>Actinomycetes</taxon>
        <taxon>Streptosporangiales</taxon>
        <taxon>Nocardiopsidaceae</taxon>
        <taxon>Nocardiopsis</taxon>
    </lineage>
</organism>
<evidence type="ECO:0000256" key="1">
    <source>
        <dbReference type="SAM" id="SignalP"/>
    </source>
</evidence>
<dbReference type="PROSITE" id="PS51257">
    <property type="entry name" value="PROKAR_LIPOPROTEIN"/>
    <property type="match status" value="1"/>
</dbReference>
<feature type="signal peptide" evidence="1">
    <location>
        <begin position="1"/>
        <end position="22"/>
    </location>
</feature>
<name>A0A841IRW9_9ACTN</name>
<dbReference type="SUPFAM" id="SSF89392">
    <property type="entry name" value="Prokaryotic lipoproteins and lipoprotein localization factors"/>
    <property type="match status" value="1"/>
</dbReference>
<gene>
    <name evidence="2" type="ORF">FHS13_002955</name>
</gene>
<dbReference type="AlphaFoldDB" id="A0A841IRW9"/>
<protein>
    <recommendedName>
        <fullName evidence="4">Lipoprotein LprG</fullName>
    </recommendedName>
</protein>
<reference evidence="2 3" key="1">
    <citation type="submission" date="2020-08" db="EMBL/GenBank/DDBJ databases">
        <title>Genomic Encyclopedia of Type Strains, Phase III (KMG-III): the genomes of soil and plant-associated and newly described type strains.</title>
        <authorList>
            <person name="Whitman W."/>
        </authorList>
    </citation>
    <scope>NUCLEOTIDE SEQUENCE [LARGE SCALE GENOMIC DNA]</scope>
    <source>
        <strain evidence="2 3">CECT 8712</strain>
    </source>
</reference>
<evidence type="ECO:0000313" key="2">
    <source>
        <dbReference type="EMBL" id="MBB6120994.1"/>
    </source>
</evidence>
<dbReference type="InterPro" id="IPR029046">
    <property type="entry name" value="LolA/LolB/LppX"/>
</dbReference>
<dbReference type="Gene3D" id="2.50.20.20">
    <property type="match status" value="1"/>
</dbReference>
<dbReference type="RefSeq" id="WP_184292441.1">
    <property type="nucleotide sequence ID" value="NZ_JACHJO010000008.1"/>
</dbReference>
<evidence type="ECO:0000313" key="3">
    <source>
        <dbReference type="Proteomes" id="UP000536604"/>
    </source>
</evidence>
<dbReference type="Proteomes" id="UP000536604">
    <property type="component" value="Unassembled WGS sequence"/>
</dbReference>
<sequence>MKTSLPAMIAAGALALSLTACGSDAPDETTEAPVEATEAAGDSLSDLLGSLTENTQEVTSYTFELEGTAQDATEGETSISMTYAVMDDPAAVQVSVYMPEIGEAMAGLFALGGGLPEGVTEEELATTTVLIPEGQEALIANPYGVYGESPWVRDGDSGTASDITGAFDVNQLPLITDVFAGLEQVEESGEEQIDGVDTTIVAGILTSAEFEALSAEERSAVSAVFLPTPGEDVPCRLWVSEDGFPMRIEFADSASQAWIEFSSVGSTSFEVPADDQIGDLAA</sequence>
<accession>A0A841IRW9</accession>
<keyword evidence="1" id="KW-0732">Signal</keyword>